<dbReference type="AlphaFoldDB" id="A0A7J8Q8I2"/>
<protein>
    <submittedName>
        <fullName evidence="1">Uncharacterized protein</fullName>
    </submittedName>
</protein>
<proteinExistence type="predicted"/>
<gene>
    <name evidence="1" type="ORF">Gorai_007393</name>
</gene>
<accession>A0A7J8Q8I2</accession>
<evidence type="ECO:0000313" key="1">
    <source>
        <dbReference type="EMBL" id="MBA0597590.1"/>
    </source>
</evidence>
<organism evidence="1 2">
    <name type="scientific">Gossypium raimondii</name>
    <name type="common">Peruvian cotton</name>
    <name type="synonym">Gossypium klotzschianum subsp. raimondii</name>
    <dbReference type="NCBI Taxonomy" id="29730"/>
    <lineage>
        <taxon>Eukaryota</taxon>
        <taxon>Viridiplantae</taxon>
        <taxon>Streptophyta</taxon>
        <taxon>Embryophyta</taxon>
        <taxon>Tracheophyta</taxon>
        <taxon>Spermatophyta</taxon>
        <taxon>Magnoliopsida</taxon>
        <taxon>eudicotyledons</taxon>
        <taxon>Gunneridae</taxon>
        <taxon>Pentapetalae</taxon>
        <taxon>rosids</taxon>
        <taxon>malvids</taxon>
        <taxon>Malvales</taxon>
        <taxon>Malvaceae</taxon>
        <taxon>Malvoideae</taxon>
        <taxon>Gossypium</taxon>
    </lineage>
</organism>
<name>A0A7J8Q8I2_GOSRA</name>
<dbReference type="EMBL" id="JABEZZ010000010">
    <property type="protein sequence ID" value="MBA0597590.1"/>
    <property type="molecule type" value="Genomic_DNA"/>
</dbReference>
<reference evidence="1 2" key="1">
    <citation type="journal article" date="2019" name="Genome Biol. Evol.">
        <title>Insights into the evolution of the New World diploid cottons (Gossypium, subgenus Houzingenia) based on genome sequencing.</title>
        <authorList>
            <person name="Grover C.E."/>
            <person name="Arick M.A. 2nd"/>
            <person name="Thrash A."/>
            <person name="Conover J.L."/>
            <person name="Sanders W.S."/>
            <person name="Peterson D.G."/>
            <person name="Frelichowski J.E."/>
            <person name="Scheffler J.A."/>
            <person name="Scheffler B.E."/>
            <person name="Wendel J.F."/>
        </authorList>
    </citation>
    <scope>NUCLEOTIDE SEQUENCE [LARGE SCALE GENOMIC DNA]</scope>
    <source>
        <strain evidence="1">8</strain>
        <tissue evidence="1">Leaf</tissue>
    </source>
</reference>
<dbReference type="Proteomes" id="UP000593578">
    <property type="component" value="Unassembled WGS sequence"/>
</dbReference>
<comment type="caution">
    <text evidence="1">The sequence shown here is derived from an EMBL/GenBank/DDBJ whole genome shotgun (WGS) entry which is preliminary data.</text>
</comment>
<evidence type="ECO:0000313" key="2">
    <source>
        <dbReference type="Proteomes" id="UP000593578"/>
    </source>
</evidence>
<sequence length="20" mass="2350">MLVLLHCLDWNALHGFVLVR</sequence>